<organism evidence="6 7">
    <name type="scientific">Cupriavidus phytorum</name>
    <dbReference type="NCBI Taxonomy" id="3024399"/>
    <lineage>
        <taxon>Bacteria</taxon>
        <taxon>Pseudomonadati</taxon>
        <taxon>Pseudomonadota</taxon>
        <taxon>Betaproteobacteria</taxon>
        <taxon>Burkholderiales</taxon>
        <taxon>Burkholderiaceae</taxon>
        <taxon>Cupriavidus</taxon>
    </lineage>
</organism>
<dbReference type="Proteomes" id="UP000249638">
    <property type="component" value="Unassembled WGS sequence"/>
</dbReference>
<evidence type="ECO:0000256" key="2">
    <source>
        <dbReference type="ARBA" id="ARBA00022448"/>
    </source>
</evidence>
<keyword evidence="7" id="KW-1185">Reference proteome</keyword>
<name>A0A2W7PHG2_9BURK</name>
<accession>A0A2W7PHG2</accession>
<comment type="subcellular location">
    <subcellularLocation>
        <location evidence="1">Cytoplasm</location>
    </subcellularLocation>
</comment>
<comment type="caution">
    <text evidence="6">The sequence shown here is derived from an EMBL/GenBank/DDBJ whole genome shotgun (WGS) entry which is preliminary data.</text>
</comment>
<dbReference type="GO" id="GO:0005737">
    <property type="term" value="C:cytoplasm"/>
    <property type="evidence" value="ECO:0007669"/>
    <property type="project" value="UniProtKB-SubCell"/>
</dbReference>
<comment type="similarity">
    <text evidence="5">Belongs to the SctL stator family.</text>
</comment>
<proteinExistence type="inferred from homology"/>
<sequence length="202" mass="22416">MALAFLITSENLQLLSERKVLKEAEYAALLDAAAVIESARSEAMQIRSEAQREAEERRQHGYREGWARAHADHAAAQVSTAAEAERQLGAMRRTMAEIVMKAVQQIAGELDPDIILEVALQRVEALVRAEPFITIQIPLGREQAVRSLLDRLAETQEWPRRANVVVEPGLEPDACRIQTPSGTMEVGLQAQLEAFARRLRAG</sequence>
<evidence type="ECO:0000313" key="7">
    <source>
        <dbReference type="Proteomes" id="UP000249638"/>
    </source>
</evidence>
<evidence type="ECO:0000256" key="3">
    <source>
        <dbReference type="ARBA" id="ARBA00022490"/>
    </source>
</evidence>
<evidence type="ECO:0000256" key="4">
    <source>
        <dbReference type="ARBA" id="ARBA00022927"/>
    </source>
</evidence>
<dbReference type="EMBL" id="QKZN01000001">
    <property type="protein sequence ID" value="PZX34736.1"/>
    <property type="molecule type" value="Genomic_DNA"/>
</dbReference>
<dbReference type="GO" id="GO:0030254">
    <property type="term" value="P:protein secretion by the type III secretion system"/>
    <property type="evidence" value="ECO:0007669"/>
    <property type="project" value="InterPro"/>
</dbReference>
<dbReference type="NCBIfam" id="TIGR02499">
    <property type="entry name" value="HrpE_YscL_not"/>
    <property type="match status" value="1"/>
</dbReference>
<dbReference type="AlphaFoldDB" id="A0A2W7PHG2"/>
<keyword evidence="3" id="KW-0963">Cytoplasm</keyword>
<evidence type="ECO:0000256" key="1">
    <source>
        <dbReference type="ARBA" id="ARBA00004496"/>
    </source>
</evidence>
<keyword evidence="4" id="KW-0653">Protein transport</keyword>
<gene>
    <name evidence="6" type="ORF">C7416_1011023</name>
</gene>
<protein>
    <submittedName>
        <fullName evidence="6">Type III secretion protein L</fullName>
    </submittedName>
</protein>
<evidence type="ECO:0000313" key="6">
    <source>
        <dbReference type="EMBL" id="PZX34736.1"/>
    </source>
</evidence>
<reference evidence="6" key="1">
    <citation type="submission" date="2018-06" db="EMBL/GenBank/DDBJ databases">
        <title>Genomic Encyclopedia of Type Strains, Phase IV (KMG-V): Genome sequencing to study the core and pangenomes of soil and plant-associated prokaryotes.</title>
        <authorList>
            <person name="Whitman W."/>
        </authorList>
    </citation>
    <scope>NUCLEOTIDE SEQUENCE [LARGE SCALE GENOMIC DNA]</scope>
    <source>
        <strain evidence="6">MLR2-44</strain>
    </source>
</reference>
<dbReference type="InterPro" id="IPR012842">
    <property type="entry name" value="T3SS_SctL/SctL2"/>
</dbReference>
<evidence type="ECO:0000256" key="5">
    <source>
        <dbReference type="ARBA" id="ARBA00024335"/>
    </source>
</evidence>
<keyword evidence="2" id="KW-0813">Transport</keyword>